<dbReference type="InterPro" id="IPR043454">
    <property type="entry name" value="NPH3/RPT2-like"/>
</dbReference>
<evidence type="ECO:0000256" key="2">
    <source>
        <dbReference type="SAM" id="MobiDB-lite"/>
    </source>
</evidence>
<evidence type="ECO:0000313" key="5">
    <source>
        <dbReference type="Proteomes" id="UP001279734"/>
    </source>
</evidence>
<name>A0AAD3RVM9_NEPGR</name>
<dbReference type="Pfam" id="PF03000">
    <property type="entry name" value="NPH3"/>
    <property type="match status" value="1"/>
</dbReference>
<keyword evidence="5" id="KW-1185">Reference proteome</keyword>
<accession>A0AAD3RVM9</accession>
<organism evidence="4 5">
    <name type="scientific">Nepenthes gracilis</name>
    <name type="common">Slender pitcher plant</name>
    <dbReference type="NCBI Taxonomy" id="150966"/>
    <lineage>
        <taxon>Eukaryota</taxon>
        <taxon>Viridiplantae</taxon>
        <taxon>Streptophyta</taxon>
        <taxon>Embryophyta</taxon>
        <taxon>Tracheophyta</taxon>
        <taxon>Spermatophyta</taxon>
        <taxon>Magnoliopsida</taxon>
        <taxon>eudicotyledons</taxon>
        <taxon>Gunneridae</taxon>
        <taxon>Pentapetalae</taxon>
        <taxon>Caryophyllales</taxon>
        <taxon>Nepenthaceae</taxon>
        <taxon>Nepenthes</taxon>
    </lineage>
</organism>
<dbReference type="AlphaFoldDB" id="A0AAD3RVM9"/>
<feature type="domain" description="NPH3" evidence="3">
    <location>
        <begin position="209"/>
        <end position="442"/>
    </location>
</feature>
<dbReference type="InterPro" id="IPR027356">
    <property type="entry name" value="NPH3_dom"/>
</dbReference>
<dbReference type="Proteomes" id="UP001279734">
    <property type="component" value="Unassembled WGS sequence"/>
</dbReference>
<protein>
    <recommendedName>
        <fullName evidence="3">NPH3 domain-containing protein</fullName>
    </recommendedName>
</protein>
<sequence length="573" mass="63559">MAADLPDLRIHINGQQHTFFLNQKMVSAFSGKLKEMIRRQKKTTQINDSLIFLNIDEFPGGPGGFELISRFCYNNSGIPITVSTVSLLHCGAIFLRMNKKASPCNLFQKTEAFLEGMFYWSWNDVVICLKSCEPFFLHADSAGIIEKLIFSLLAKIAQNTDINLMGCSSSSSSSSPENSRSSVNTSSVHFNSTTTTTSTSRAGRKNRAWWFDDLSTLPPKIIEKVIKCLRAYGSDNSSLILTKFLLHYLKTAAAAQSQRRGLHLDPASYSGLADTAVYGVILMGKTAFSCRVLFWVLRVVSGFGLSVCCRAGLERLIGSMLDQAKLDDLLVSGAQDGGAYDVNLVVRLLRVFVSSDGVSVQRIKKVGWLVDQYLGEISPDPNLTVSKFLAISQSLPDMARDSFDPVYRAVDIYLESHPSLSREERSRLCGCLNYEKLSLEACKYLAKNPRIPPRIAVDALSSQPAKEHYYKSSICQSPPAIITRSISNMSSNIVIASKGKCNNQMVVYSRGAAEAEAAEESSIEEENEMMRLNIQRMQGRVLELEKLCMEMKGQMSKLVRHPSIPNRPSPRLC</sequence>
<evidence type="ECO:0000256" key="1">
    <source>
        <dbReference type="ARBA" id="ARBA00022786"/>
    </source>
</evidence>
<evidence type="ECO:0000259" key="3">
    <source>
        <dbReference type="Pfam" id="PF03000"/>
    </source>
</evidence>
<keyword evidence="1" id="KW-0833">Ubl conjugation pathway</keyword>
<dbReference type="PANTHER" id="PTHR32370">
    <property type="entry name" value="OS12G0117600 PROTEIN"/>
    <property type="match status" value="1"/>
</dbReference>
<comment type="caution">
    <text evidence="4">The sequence shown here is derived from an EMBL/GenBank/DDBJ whole genome shotgun (WGS) entry which is preliminary data.</text>
</comment>
<reference evidence="4" key="1">
    <citation type="submission" date="2023-05" db="EMBL/GenBank/DDBJ databases">
        <title>Nepenthes gracilis genome sequencing.</title>
        <authorList>
            <person name="Fukushima K."/>
        </authorList>
    </citation>
    <scope>NUCLEOTIDE SEQUENCE</scope>
    <source>
        <strain evidence="4">SING2019-196</strain>
    </source>
</reference>
<gene>
    <name evidence="4" type="ORF">Nepgr_000731</name>
</gene>
<proteinExistence type="predicted"/>
<dbReference type="EMBL" id="BSYO01000001">
    <property type="protein sequence ID" value="GMG98891.1"/>
    <property type="molecule type" value="Genomic_DNA"/>
</dbReference>
<feature type="region of interest" description="Disordered" evidence="2">
    <location>
        <begin position="168"/>
        <end position="199"/>
    </location>
</feature>
<evidence type="ECO:0000313" key="4">
    <source>
        <dbReference type="EMBL" id="GMG98891.1"/>
    </source>
</evidence>